<organism evidence="1 2">
    <name type="scientific">Motilibacter deserti</name>
    <dbReference type="NCBI Taxonomy" id="2714956"/>
    <lineage>
        <taxon>Bacteria</taxon>
        <taxon>Bacillati</taxon>
        <taxon>Actinomycetota</taxon>
        <taxon>Actinomycetes</taxon>
        <taxon>Motilibacterales</taxon>
        <taxon>Motilibacteraceae</taxon>
        <taxon>Motilibacter</taxon>
    </lineage>
</organism>
<dbReference type="EMBL" id="JAANNP010000141">
    <property type="protein sequence ID" value="NHC16355.1"/>
    <property type="molecule type" value="Genomic_DNA"/>
</dbReference>
<proteinExistence type="predicted"/>
<comment type="caution">
    <text evidence="1">The sequence shown here is derived from an EMBL/GenBank/DDBJ whole genome shotgun (WGS) entry which is preliminary data.</text>
</comment>
<feature type="non-terminal residue" evidence="1">
    <location>
        <position position="1"/>
    </location>
</feature>
<dbReference type="RefSeq" id="WP_166284804.1">
    <property type="nucleotide sequence ID" value="NZ_JAANNP010000141.1"/>
</dbReference>
<sequence length="68" mass="7569">GARRRWVFVYYAAILDGTGFAELEAALETELDRSFIDPELQRSPVGEPPEGEIAEVYAELCRRAGLPT</sequence>
<evidence type="ECO:0000313" key="1">
    <source>
        <dbReference type="EMBL" id="NHC16355.1"/>
    </source>
</evidence>
<accession>A0ABX0H3K1</accession>
<gene>
    <name evidence="1" type="ORF">G9H71_21450</name>
</gene>
<reference evidence="1 2" key="1">
    <citation type="submission" date="2020-03" db="EMBL/GenBank/DDBJ databases">
        <title>Two novel Motilibacter sp.</title>
        <authorList>
            <person name="Liu S."/>
        </authorList>
    </citation>
    <scope>NUCLEOTIDE SEQUENCE [LARGE SCALE GENOMIC DNA]</scope>
    <source>
        <strain evidence="1 2">E257</strain>
    </source>
</reference>
<name>A0ABX0H3K1_9ACTN</name>
<protein>
    <submittedName>
        <fullName evidence="1">Uncharacterized protein</fullName>
    </submittedName>
</protein>
<evidence type="ECO:0000313" key="2">
    <source>
        <dbReference type="Proteomes" id="UP000800981"/>
    </source>
</evidence>
<keyword evidence="2" id="KW-1185">Reference proteome</keyword>
<dbReference type="Proteomes" id="UP000800981">
    <property type="component" value="Unassembled WGS sequence"/>
</dbReference>